<dbReference type="SUPFAM" id="SSF54523">
    <property type="entry name" value="Pili subunits"/>
    <property type="match status" value="1"/>
</dbReference>
<comment type="caution">
    <text evidence="2">The sequence shown here is derived from an EMBL/GenBank/DDBJ whole genome shotgun (WGS) entry which is preliminary data.</text>
</comment>
<dbReference type="NCBIfam" id="TIGR02532">
    <property type="entry name" value="IV_pilin_GFxxxE"/>
    <property type="match status" value="1"/>
</dbReference>
<organism evidence="2 3">
    <name type="scientific">Vibrio genomosp. F10</name>
    <dbReference type="NCBI Taxonomy" id="723171"/>
    <lineage>
        <taxon>Bacteria</taxon>
        <taxon>Pseudomonadati</taxon>
        <taxon>Pseudomonadota</taxon>
        <taxon>Gammaproteobacteria</taxon>
        <taxon>Vibrionales</taxon>
        <taxon>Vibrionaceae</taxon>
        <taxon>Vibrio</taxon>
    </lineage>
</organism>
<gene>
    <name evidence="2" type="ORF">A6E14_12990</name>
</gene>
<evidence type="ECO:0000313" key="3">
    <source>
        <dbReference type="Proteomes" id="UP000093173"/>
    </source>
</evidence>
<sequence>MLKRDSFNKIYLVTENVMKKSGFTLIELVAVIVILGVLAVVAAPRFLNLQESARVSVLEGVAGAMEGVITQVNAKAAIAGLTPSNSNPTAGSGSNAQGDYVIDFGIGTVEVDWATLCPESVGESGGELTMLDFLTLGTTDDFTTAIGNRHTVVGFEHNFSDQDLGSNNIEVLPEGCYVIYDSFGGRSGGTCPAEGCECTVRIENTGC</sequence>
<dbReference type="EMBL" id="MAJZ01000667">
    <property type="protein sequence ID" value="OCH74350.1"/>
    <property type="molecule type" value="Genomic_DNA"/>
</dbReference>
<accession>A0A1B9QWZ3</accession>
<reference evidence="3" key="1">
    <citation type="submission" date="2016-06" db="EMBL/GenBank/DDBJ databases">
        <authorList>
            <person name="Hehemann J.-H."/>
            <person name="Arevalo P."/>
            <person name="Datta M.S."/>
            <person name="Polz M.F."/>
        </authorList>
    </citation>
    <scope>NUCLEOTIDE SEQUENCE [LARGE SCALE GENOMIC DNA]</scope>
    <source>
        <strain evidence="3">9CSC122</strain>
    </source>
</reference>
<keyword evidence="1" id="KW-0812">Transmembrane</keyword>
<dbReference type="PROSITE" id="PS00409">
    <property type="entry name" value="PROKAR_NTER_METHYL"/>
    <property type="match status" value="1"/>
</dbReference>
<name>A0A1B9QWZ3_9VIBR</name>
<evidence type="ECO:0000256" key="1">
    <source>
        <dbReference type="SAM" id="Phobius"/>
    </source>
</evidence>
<keyword evidence="1" id="KW-1133">Transmembrane helix</keyword>
<dbReference type="Gene3D" id="3.30.700.10">
    <property type="entry name" value="Glycoprotein, Type 4 Pilin"/>
    <property type="match status" value="1"/>
</dbReference>
<feature type="transmembrane region" description="Helical" evidence="1">
    <location>
        <begin position="21"/>
        <end position="43"/>
    </location>
</feature>
<dbReference type="InterPro" id="IPR045584">
    <property type="entry name" value="Pilin-like"/>
</dbReference>
<proteinExistence type="predicted"/>
<dbReference type="Proteomes" id="UP000093173">
    <property type="component" value="Unassembled WGS sequence"/>
</dbReference>
<dbReference type="Pfam" id="PF07963">
    <property type="entry name" value="N_methyl"/>
    <property type="match status" value="1"/>
</dbReference>
<protein>
    <submittedName>
        <fullName evidence="2">MSHA biogenesis protein MshA</fullName>
    </submittedName>
</protein>
<dbReference type="AlphaFoldDB" id="A0A1B9QWZ3"/>
<evidence type="ECO:0000313" key="2">
    <source>
        <dbReference type="EMBL" id="OCH74350.1"/>
    </source>
</evidence>
<dbReference type="InterPro" id="IPR012902">
    <property type="entry name" value="N_methyl_site"/>
</dbReference>
<keyword evidence="3" id="KW-1185">Reference proteome</keyword>
<keyword evidence="1" id="KW-0472">Membrane</keyword>